<dbReference type="Proteomes" id="UP000199452">
    <property type="component" value="Unassembled WGS sequence"/>
</dbReference>
<evidence type="ECO:0000313" key="2">
    <source>
        <dbReference type="EMBL" id="SDB97399.1"/>
    </source>
</evidence>
<protein>
    <submittedName>
        <fullName evidence="2">Phosphosulfolactate synthase</fullName>
    </submittedName>
</protein>
<name>A0A1G6HSZ0_9BACT</name>
<comment type="similarity">
    <text evidence="1">Belongs to the phosphosulfolactate synthase family.</text>
</comment>
<dbReference type="EMBL" id="FMYP01000013">
    <property type="protein sequence ID" value="SDB97399.1"/>
    <property type="molecule type" value="Genomic_DNA"/>
</dbReference>
<accession>A0A1G6HSZ0</accession>
<dbReference type="PANTHER" id="PTHR48413">
    <property type="match status" value="1"/>
</dbReference>
<dbReference type="PANTHER" id="PTHR48413:SF1">
    <property type="entry name" value="PROTEIN HEAT-STRESS-ASSOCIATED 32"/>
    <property type="match status" value="1"/>
</dbReference>
<keyword evidence="3" id="KW-1185">Reference proteome</keyword>
<dbReference type="RefSeq" id="WP_092436544.1">
    <property type="nucleotide sequence ID" value="NZ_FMYP01000013.1"/>
</dbReference>
<evidence type="ECO:0000313" key="3">
    <source>
        <dbReference type="Proteomes" id="UP000199452"/>
    </source>
</evidence>
<sequence>MNFELTNIPARPIKPRQSGITMVMDKGLSLREAENMVDACGQYIDYVKLGFGTSMVTNRVEEKIRFYQSNNIRCYLGGTLFEAFVIRNQFEQYQQLLDRFGVLAVEVSDGSMAMDHAEKCNYINILSNNRIVLSEVGSKVAGVEISNEAWVSMMNLELKSGSTKVIAEARESGNIGIYHTDGSADTELVSLIDKDVHGDNVIWEAPLKNQQVWFIKHFGSNVNLGNIAVNEVVSLETLRLGLRGDTMLSFLPEELTKGRNLL</sequence>
<reference evidence="2 3" key="1">
    <citation type="submission" date="2016-09" db="EMBL/GenBank/DDBJ databases">
        <authorList>
            <person name="Capua I."/>
            <person name="De Benedictis P."/>
            <person name="Joannis T."/>
            <person name="Lombin L.H."/>
            <person name="Cattoli G."/>
        </authorList>
    </citation>
    <scope>NUCLEOTIDE SEQUENCE [LARGE SCALE GENOMIC DNA]</scope>
    <source>
        <strain evidence="2 3">A7P-90m</strain>
    </source>
</reference>
<dbReference type="SUPFAM" id="SSF102110">
    <property type="entry name" value="(2r)-phospho-3-sulfolactate synthase ComA"/>
    <property type="match status" value="1"/>
</dbReference>
<gene>
    <name evidence="2" type="ORF">SAMN05216323_101313</name>
</gene>
<dbReference type="InterPro" id="IPR013785">
    <property type="entry name" value="Aldolase_TIM"/>
</dbReference>
<dbReference type="InterPro" id="IPR036112">
    <property type="entry name" value="ComA_synth_sf"/>
</dbReference>
<dbReference type="OrthoDB" id="7809088at2"/>
<dbReference type="InterPro" id="IPR003830">
    <property type="entry name" value="ComA_synth"/>
</dbReference>
<evidence type="ECO:0000256" key="1">
    <source>
        <dbReference type="ARBA" id="ARBA00010424"/>
    </source>
</evidence>
<organism evidence="2 3">
    <name type="scientific">Williamwhitmania taraxaci</name>
    <dbReference type="NCBI Taxonomy" id="1640674"/>
    <lineage>
        <taxon>Bacteria</taxon>
        <taxon>Pseudomonadati</taxon>
        <taxon>Bacteroidota</taxon>
        <taxon>Bacteroidia</taxon>
        <taxon>Bacteroidales</taxon>
        <taxon>Williamwhitmaniaceae</taxon>
        <taxon>Williamwhitmania</taxon>
    </lineage>
</organism>
<proteinExistence type="inferred from homology"/>
<dbReference type="Pfam" id="PF02679">
    <property type="entry name" value="ComA"/>
    <property type="match status" value="1"/>
</dbReference>
<dbReference type="AlphaFoldDB" id="A0A1G6HSZ0"/>
<dbReference type="Gene3D" id="3.20.20.70">
    <property type="entry name" value="Aldolase class I"/>
    <property type="match status" value="1"/>
</dbReference>
<dbReference type="STRING" id="1640674.SAMN05216323_101313"/>